<organism evidence="11 12">
    <name type="scientific">Mycteria americana</name>
    <name type="common">Wood stork</name>
    <dbReference type="NCBI Taxonomy" id="33587"/>
    <lineage>
        <taxon>Eukaryota</taxon>
        <taxon>Metazoa</taxon>
        <taxon>Chordata</taxon>
        <taxon>Craniata</taxon>
        <taxon>Vertebrata</taxon>
        <taxon>Euteleostomi</taxon>
        <taxon>Archelosauria</taxon>
        <taxon>Archosauria</taxon>
        <taxon>Dinosauria</taxon>
        <taxon>Saurischia</taxon>
        <taxon>Theropoda</taxon>
        <taxon>Coelurosauria</taxon>
        <taxon>Aves</taxon>
        <taxon>Neognathae</taxon>
        <taxon>Neoaves</taxon>
        <taxon>Aequornithes</taxon>
        <taxon>Ciconiiformes</taxon>
        <taxon>Ciconiidae</taxon>
        <taxon>Mycteria</taxon>
    </lineage>
</organism>
<keyword evidence="12" id="KW-1185">Reference proteome</keyword>
<evidence type="ECO:0000313" key="12">
    <source>
        <dbReference type="Proteomes" id="UP001333110"/>
    </source>
</evidence>
<feature type="domain" description="EF-hand" evidence="10">
    <location>
        <begin position="290"/>
        <end position="325"/>
    </location>
</feature>
<evidence type="ECO:0000256" key="6">
    <source>
        <dbReference type="ARBA" id="ARBA00022897"/>
    </source>
</evidence>
<evidence type="ECO:0000256" key="5">
    <source>
        <dbReference type="ARBA" id="ARBA00022837"/>
    </source>
</evidence>
<comment type="caution">
    <text evidence="11">The sequence shown here is derived from an EMBL/GenBank/DDBJ whole genome shotgun (WGS) entry which is preliminary data.</text>
</comment>
<dbReference type="GO" id="GO:0005499">
    <property type="term" value="F:vitamin D binding"/>
    <property type="evidence" value="ECO:0007669"/>
    <property type="project" value="UniProtKB-KW"/>
</dbReference>
<dbReference type="InterPro" id="IPR002048">
    <property type="entry name" value="EF_hand_dom"/>
</dbReference>
<dbReference type="PANTHER" id="PTHR19972:SF14">
    <property type="entry name" value="CALBINDIN"/>
    <property type="match status" value="1"/>
</dbReference>
<evidence type="ECO:0000256" key="8">
    <source>
        <dbReference type="ARBA" id="ARBA00025400"/>
    </source>
</evidence>
<name>A0AAN7NMK7_MYCAM</name>
<reference evidence="11 12" key="1">
    <citation type="journal article" date="2023" name="J. Hered.">
        <title>Chromosome-level genome of the wood stork (Mycteria americana) provides insight into avian chromosome evolution.</title>
        <authorList>
            <person name="Flamio R. Jr."/>
            <person name="Ramstad K.M."/>
        </authorList>
    </citation>
    <scope>NUCLEOTIDE SEQUENCE [LARGE SCALE GENOMIC DNA]</scope>
    <source>
        <strain evidence="11">JAX WOST 10</strain>
    </source>
</reference>
<feature type="domain" description="EF-hand" evidence="10">
    <location>
        <begin position="246"/>
        <end position="281"/>
    </location>
</feature>
<feature type="region of interest" description="Disordered" evidence="9">
    <location>
        <begin position="24"/>
        <end position="117"/>
    </location>
</feature>
<dbReference type="Proteomes" id="UP001333110">
    <property type="component" value="Unassembled WGS sequence"/>
</dbReference>
<proteinExistence type="inferred from homology"/>
<dbReference type="GO" id="GO:0005509">
    <property type="term" value="F:calcium ion binding"/>
    <property type="evidence" value="ECO:0007669"/>
    <property type="project" value="InterPro"/>
</dbReference>
<evidence type="ECO:0000256" key="9">
    <source>
        <dbReference type="SAM" id="MobiDB-lite"/>
    </source>
</evidence>
<evidence type="ECO:0000256" key="7">
    <source>
        <dbReference type="ARBA" id="ARBA00022990"/>
    </source>
</evidence>
<dbReference type="EMBL" id="JAUNZN010000002">
    <property type="protein sequence ID" value="KAK4827606.1"/>
    <property type="molecule type" value="Genomic_DNA"/>
</dbReference>
<dbReference type="GO" id="GO:0005829">
    <property type="term" value="C:cytosol"/>
    <property type="evidence" value="ECO:0007669"/>
    <property type="project" value="TreeGrafter"/>
</dbReference>
<keyword evidence="6" id="KW-0848">Vitamin D</keyword>
<dbReference type="PANTHER" id="PTHR19972">
    <property type="entry name" value="CALBINDIN"/>
    <property type="match status" value="1"/>
</dbReference>
<evidence type="ECO:0000256" key="4">
    <source>
        <dbReference type="ARBA" id="ARBA00022737"/>
    </source>
</evidence>
<dbReference type="GO" id="GO:0043197">
    <property type="term" value="C:dendritic spine"/>
    <property type="evidence" value="ECO:0007669"/>
    <property type="project" value="TreeGrafter"/>
</dbReference>
<dbReference type="PROSITE" id="PS00018">
    <property type="entry name" value="EF_HAND_1"/>
    <property type="match status" value="3"/>
</dbReference>
<dbReference type="Pfam" id="PF13499">
    <property type="entry name" value="EF-hand_7"/>
    <property type="match status" value="1"/>
</dbReference>
<feature type="domain" description="EF-hand" evidence="10">
    <location>
        <begin position="202"/>
        <end position="237"/>
    </location>
</feature>
<sequence>MTAETHLQGPEISAAQFFEIWHHYDSDGDSFPPGAAGARGAEGGRPAGGWGDPTAPRPKAAPTPAPLRARRPAASGQPRSRQGLGSVPGGACGPPLRREGAHGSETSPPALKSGESLEGAVTATVTLSVVGNGYMDGKELQNFIQELQQARKKAGLDLTPEMKAFVDQYGKTTDGKIGIVELAQILPTEENFLLFFRCQQLKSSEDFMQTWRKYDSDHSGFIDSEELKSFLKDLLQKANKQIEDSKLTEYTEIMLRMFDANNDGKLELTELARLLPVQENFLIKFQGVKMCAKEFNKAFEMYDQDGNGYIDENELDALLKDLCEKNKKELDINNLATYKKSIMALSDGGKLYRAELALILCAEEN</sequence>
<keyword evidence="4" id="KW-0677">Repeat</keyword>
<keyword evidence="7" id="KW-0007">Acetylation</keyword>
<comment type="similarity">
    <text evidence="1">Belongs to the calbindin family.</text>
</comment>
<dbReference type="CDD" id="cd16176">
    <property type="entry name" value="EFh_HEF_CB"/>
    <property type="match status" value="1"/>
</dbReference>
<dbReference type="AlphaFoldDB" id="A0AAN7NMK7"/>
<protein>
    <recommendedName>
        <fullName evidence="2">Calbindin</fullName>
    </recommendedName>
</protein>
<dbReference type="InterPro" id="IPR018247">
    <property type="entry name" value="EF_Hand_1_Ca_BS"/>
</dbReference>
<keyword evidence="5" id="KW-0106">Calcium</keyword>
<evidence type="ECO:0000313" key="11">
    <source>
        <dbReference type="EMBL" id="KAK4827606.1"/>
    </source>
</evidence>
<dbReference type="GO" id="GO:1900271">
    <property type="term" value="P:regulation of long-term synaptic potentiation"/>
    <property type="evidence" value="ECO:0007669"/>
    <property type="project" value="TreeGrafter"/>
</dbReference>
<dbReference type="InterPro" id="IPR051001">
    <property type="entry name" value="Calbindin_Ca-bind"/>
</dbReference>
<dbReference type="GO" id="GO:0043195">
    <property type="term" value="C:terminal bouton"/>
    <property type="evidence" value="ECO:0007669"/>
    <property type="project" value="TreeGrafter"/>
</dbReference>
<dbReference type="GO" id="GO:0005634">
    <property type="term" value="C:nucleus"/>
    <property type="evidence" value="ECO:0007669"/>
    <property type="project" value="TreeGrafter"/>
</dbReference>
<dbReference type="PROSITE" id="PS50222">
    <property type="entry name" value="EF_HAND_2"/>
    <property type="match status" value="3"/>
</dbReference>
<feature type="compositionally biased region" description="Gly residues" evidence="9">
    <location>
        <begin position="40"/>
        <end position="51"/>
    </location>
</feature>
<dbReference type="InterPro" id="IPR029634">
    <property type="entry name" value="Calbindin_six-EFh_dom"/>
</dbReference>
<dbReference type="Gene3D" id="1.10.238.10">
    <property type="entry name" value="EF-hand"/>
    <property type="match status" value="3"/>
</dbReference>
<evidence type="ECO:0000256" key="2">
    <source>
        <dbReference type="ARBA" id="ARBA00018599"/>
    </source>
</evidence>
<dbReference type="FunFam" id="1.10.238.10:FF:000054">
    <property type="entry name" value="Calbindin 2"/>
    <property type="match status" value="1"/>
</dbReference>
<comment type="function">
    <text evidence="8">Buffers cytosolic calcium. May stimulate a membrane Ca(2+)-ATPase and a 3',5'-cyclic nucleotide phosphodiesterase.</text>
</comment>
<dbReference type="SMART" id="SM00054">
    <property type="entry name" value="EFh"/>
    <property type="match status" value="3"/>
</dbReference>
<evidence type="ECO:0000256" key="1">
    <source>
        <dbReference type="ARBA" id="ARBA00007217"/>
    </source>
</evidence>
<dbReference type="FunFam" id="1.10.238.10:FF:000108">
    <property type="entry name" value="Calbindin 1"/>
    <property type="match status" value="1"/>
</dbReference>
<accession>A0AAN7NMK7</accession>
<evidence type="ECO:0000259" key="10">
    <source>
        <dbReference type="PROSITE" id="PS50222"/>
    </source>
</evidence>
<feature type="compositionally biased region" description="Pro residues" evidence="9">
    <location>
        <begin position="55"/>
        <end position="65"/>
    </location>
</feature>
<dbReference type="Pfam" id="PF00036">
    <property type="entry name" value="EF-hand_1"/>
    <property type="match status" value="1"/>
</dbReference>
<dbReference type="SUPFAM" id="SSF47473">
    <property type="entry name" value="EF-hand"/>
    <property type="match status" value="2"/>
</dbReference>
<dbReference type="InterPro" id="IPR011992">
    <property type="entry name" value="EF-hand-dom_pair"/>
</dbReference>
<evidence type="ECO:0000256" key="3">
    <source>
        <dbReference type="ARBA" id="ARBA00022723"/>
    </source>
</evidence>
<keyword evidence="3" id="KW-0479">Metal-binding</keyword>
<gene>
    <name evidence="11" type="ORF">QYF61_019531</name>
</gene>
<dbReference type="GO" id="GO:0099509">
    <property type="term" value="P:regulation of presynaptic cytosolic calcium ion concentration"/>
    <property type="evidence" value="ECO:0007669"/>
    <property type="project" value="TreeGrafter"/>
</dbReference>